<evidence type="ECO:0000256" key="1">
    <source>
        <dbReference type="ARBA" id="ARBA00022801"/>
    </source>
</evidence>
<dbReference type="PANTHER" id="PTHR48081:SF8">
    <property type="entry name" value="ALPHA_BETA HYDROLASE FOLD-3 DOMAIN-CONTAINING PROTEIN-RELATED"/>
    <property type="match status" value="1"/>
</dbReference>
<dbReference type="GO" id="GO:0016787">
    <property type="term" value="F:hydrolase activity"/>
    <property type="evidence" value="ECO:0007669"/>
    <property type="project" value="UniProtKB-KW"/>
</dbReference>
<dbReference type="InterPro" id="IPR050300">
    <property type="entry name" value="GDXG_lipolytic_enzyme"/>
</dbReference>
<sequence>MSFLLNWFEPTFNAFNPFNSLPFDLRWRLLVFQPIVLLINLMKYTPWILSRSYTTIHIPNRHGSPLRALIFHPPALKLQTDKESTALAPLHVSIHAGGFMGGIPEYNAAFASRLSSHTGAVVVLPSYRFAPLHPFPAAIDDIDDVFAWLRSHAAQRLGADPSLLTVSGFSAGANLALAATQQQQQPDHPSASASATATTEIKASVTFYAPVDLRSPPHEKPKPAGFPGITGPIAAILPLSDAYVARRRSGSGAALGLLSRDDDQKNLTDPRLHPALAELRTLPERMLFVIPTLDILLHEQLVFVERLRRELAESSSSSSDDSRRAVESLIVEGQWHGWVEQPDFTTDTKTKYEAFDAAVGFIRETHRQHGWEWAA</sequence>
<dbReference type="SUPFAM" id="SSF53474">
    <property type="entry name" value="alpha/beta-Hydrolases"/>
    <property type="match status" value="1"/>
</dbReference>
<keyword evidence="4" id="KW-1185">Reference proteome</keyword>
<dbReference type="OrthoDB" id="408631at2759"/>
<evidence type="ECO:0000313" key="4">
    <source>
        <dbReference type="Proteomes" id="UP000325902"/>
    </source>
</evidence>
<proteinExistence type="predicted"/>
<evidence type="ECO:0000259" key="2">
    <source>
        <dbReference type="Pfam" id="PF07859"/>
    </source>
</evidence>
<dbReference type="Proteomes" id="UP000325902">
    <property type="component" value="Unassembled WGS sequence"/>
</dbReference>
<dbReference type="Gene3D" id="3.40.50.1820">
    <property type="entry name" value="alpha/beta hydrolase"/>
    <property type="match status" value="1"/>
</dbReference>
<accession>A0A5N5DPH8</accession>
<gene>
    <name evidence="3" type="primary">CXE20</name>
    <name evidence="3" type="ORF">DBV05_g1458</name>
</gene>
<dbReference type="AlphaFoldDB" id="A0A5N5DPH8"/>
<protein>
    <submittedName>
        <fullName evidence="3">Putative carboxylesterase</fullName>
    </submittedName>
</protein>
<comment type="caution">
    <text evidence="3">The sequence shown here is derived from an EMBL/GenBank/DDBJ whole genome shotgun (WGS) entry which is preliminary data.</text>
</comment>
<dbReference type="InterPro" id="IPR013094">
    <property type="entry name" value="AB_hydrolase_3"/>
</dbReference>
<feature type="domain" description="Alpha/beta hydrolase fold-3" evidence="2">
    <location>
        <begin position="92"/>
        <end position="310"/>
    </location>
</feature>
<organism evidence="3 4">
    <name type="scientific">Lasiodiplodia theobromae</name>
    <dbReference type="NCBI Taxonomy" id="45133"/>
    <lineage>
        <taxon>Eukaryota</taxon>
        <taxon>Fungi</taxon>
        <taxon>Dikarya</taxon>
        <taxon>Ascomycota</taxon>
        <taxon>Pezizomycotina</taxon>
        <taxon>Dothideomycetes</taxon>
        <taxon>Dothideomycetes incertae sedis</taxon>
        <taxon>Botryosphaeriales</taxon>
        <taxon>Botryosphaeriaceae</taxon>
        <taxon>Lasiodiplodia</taxon>
    </lineage>
</organism>
<reference evidence="3 4" key="1">
    <citation type="journal article" date="2019" name="Sci. Rep.">
        <title>A multi-omics analysis of the grapevine pathogen Lasiodiplodia theobromae reveals that temperature affects the expression of virulence- and pathogenicity-related genes.</title>
        <authorList>
            <person name="Felix C."/>
            <person name="Meneses R."/>
            <person name="Goncalves M.F.M."/>
            <person name="Tilleman L."/>
            <person name="Duarte A.S."/>
            <person name="Jorrin-Novo J.V."/>
            <person name="Van de Peer Y."/>
            <person name="Deforce D."/>
            <person name="Van Nieuwerburgh F."/>
            <person name="Esteves A.C."/>
            <person name="Alves A."/>
        </authorList>
    </citation>
    <scope>NUCLEOTIDE SEQUENCE [LARGE SCALE GENOMIC DNA]</scope>
    <source>
        <strain evidence="3 4">LA-SOL3</strain>
    </source>
</reference>
<name>A0A5N5DPH8_9PEZI</name>
<evidence type="ECO:0000313" key="3">
    <source>
        <dbReference type="EMBL" id="KAB2579856.1"/>
    </source>
</evidence>
<dbReference type="EMBL" id="VCHE01000005">
    <property type="protein sequence ID" value="KAB2579856.1"/>
    <property type="molecule type" value="Genomic_DNA"/>
</dbReference>
<dbReference type="PANTHER" id="PTHR48081">
    <property type="entry name" value="AB HYDROLASE SUPERFAMILY PROTEIN C4A8.06C"/>
    <property type="match status" value="1"/>
</dbReference>
<keyword evidence="1" id="KW-0378">Hydrolase</keyword>
<dbReference type="InterPro" id="IPR029058">
    <property type="entry name" value="AB_hydrolase_fold"/>
</dbReference>
<dbReference type="Pfam" id="PF07859">
    <property type="entry name" value="Abhydrolase_3"/>
    <property type="match status" value="1"/>
</dbReference>